<comment type="caution">
    <text evidence="1">The sequence shown here is derived from an EMBL/GenBank/DDBJ whole genome shotgun (WGS) entry which is preliminary data.</text>
</comment>
<gene>
    <name evidence="1" type="ORF">HUJ06_001947</name>
</gene>
<proteinExistence type="predicted"/>
<dbReference type="EMBL" id="DUZY01000006">
    <property type="protein sequence ID" value="DAD43717.1"/>
    <property type="molecule type" value="Genomic_DNA"/>
</dbReference>
<protein>
    <submittedName>
        <fullName evidence="1">Uncharacterized protein</fullName>
    </submittedName>
</protein>
<reference evidence="1 2" key="1">
    <citation type="journal article" date="2020" name="Mol. Biol. Evol.">
        <title>Distinct Expression and Methylation Patterns for Genes with Different Fates following a Single Whole-Genome Duplication in Flowering Plants.</title>
        <authorList>
            <person name="Shi T."/>
            <person name="Rahmani R.S."/>
            <person name="Gugger P.F."/>
            <person name="Wang M."/>
            <person name="Li H."/>
            <person name="Zhang Y."/>
            <person name="Li Z."/>
            <person name="Wang Q."/>
            <person name="Van de Peer Y."/>
            <person name="Marchal K."/>
            <person name="Chen J."/>
        </authorList>
    </citation>
    <scope>NUCLEOTIDE SEQUENCE [LARGE SCALE GENOMIC DNA]</scope>
    <source>
        <tissue evidence="1">Leaf</tissue>
    </source>
</reference>
<dbReference type="Proteomes" id="UP000607653">
    <property type="component" value="Unassembled WGS sequence"/>
</dbReference>
<organism evidence="1 2">
    <name type="scientific">Nelumbo nucifera</name>
    <name type="common">Sacred lotus</name>
    <dbReference type="NCBI Taxonomy" id="4432"/>
    <lineage>
        <taxon>Eukaryota</taxon>
        <taxon>Viridiplantae</taxon>
        <taxon>Streptophyta</taxon>
        <taxon>Embryophyta</taxon>
        <taxon>Tracheophyta</taxon>
        <taxon>Spermatophyta</taxon>
        <taxon>Magnoliopsida</taxon>
        <taxon>Proteales</taxon>
        <taxon>Nelumbonaceae</taxon>
        <taxon>Nelumbo</taxon>
    </lineage>
</organism>
<dbReference type="AlphaFoldDB" id="A0A822ZFR3"/>
<sequence length="72" mass="8519">MNRWEILFAPMHDRERWSLNRWWVLSTSTYGRQGSSCNLLQRLKHSEGIRGGSYFSDARKIREAFEGVLTKT</sequence>
<evidence type="ECO:0000313" key="1">
    <source>
        <dbReference type="EMBL" id="DAD43717.1"/>
    </source>
</evidence>
<keyword evidence="2" id="KW-1185">Reference proteome</keyword>
<name>A0A822ZFR3_NELNU</name>
<evidence type="ECO:0000313" key="2">
    <source>
        <dbReference type="Proteomes" id="UP000607653"/>
    </source>
</evidence>
<accession>A0A822ZFR3</accession>